<dbReference type="EC" id="2.3.1.-" evidence="5"/>
<dbReference type="SUPFAM" id="SSF55729">
    <property type="entry name" value="Acyl-CoA N-acyltransferases (Nat)"/>
    <property type="match status" value="1"/>
</dbReference>
<dbReference type="Pfam" id="PF13302">
    <property type="entry name" value="Acetyltransf_3"/>
    <property type="match status" value="1"/>
</dbReference>
<protein>
    <submittedName>
        <fullName evidence="5">Ribosomal N-acetyltransferase YdaF</fullName>
        <ecNumber evidence="5">2.3.1.-</ecNumber>
    </submittedName>
</protein>
<keyword evidence="6" id="KW-1185">Reference proteome</keyword>
<evidence type="ECO:0000259" key="4">
    <source>
        <dbReference type="PROSITE" id="PS51186"/>
    </source>
</evidence>
<evidence type="ECO:0000256" key="1">
    <source>
        <dbReference type="ARBA" id="ARBA00022679"/>
    </source>
</evidence>
<dbReference type="InterPro" id="IPR051531">
    <property type="entry name" value="N-acetyltransferase"/>
</dbReference>
<dbReference type="CDD" id="cd04301">
    <property type="entry name" value="NAT_SF"/>
    <property type="match status" value="1"/>
</dbReference>
<dbReference type="PANTHER" id="PTHR43792:SF8">
    <property type="entry name" value="[RIBOSOMAL PROTEIN US5]-ALANINE N-ACETYLTRANSFERASE"/>
    <property type="match status" value="1"/>
</dbReference>
<sequence>MGLAKVLPECNIERINRCLNFTRHRNPAMSNPPDSLTQRRSQCLSQHHSKAAEFDAKNCAVRLIREDDASAVADYFSRNQAHFSPWEPLRAADYHSAAEWQARIKASLIETSNCSYLVLADPAHIWGIATLSNQVRGPFQACYLGYGIDQSLQGKGFATRLCEAALAYAFEELKLHRVMANYMPSNHRSAALLKRLGFEKEGLARAYLQIKGQWEDHVLTAKIAQEPSAKT</sequence>
<keyword evidence="1 5" id="KW-0808">Transferase</keyword>
<feature type="domain" description="N-acetyltransferase" evidence="4">
    <location>
        <begin position="62"/>
        <end position="225"/>
    </location>
</feature>
<evidence type="ECO:0000313" key="6">
    <source>
        <dbReference type="Proteomes" id="UP000278437"/>
    </source>
</evidence>
<evidence type="ECO:0000313" key="5">
    <source>
        <dbReference type="EMBL" id="AZQ12330.1"/>
    </source>
</evidence>
<evidence type="ECO:0000256" key="3">
    <source>
        <dbReference type="ARBA" id="ARBA00038502"/>
    </source>
</evidence>
<dbReference type="InterPro" id="IPR000182">
    <property type="entry name" value="GNAT_dom"/>
</dbReference>
<proteinExistence type="inferred from homology"/>
<dbReference type="EMBL" id="CP020373">
    <property type="protein sequence ID" value="AZQ12330.1"/>
    <property type="molecule type" value="Genomic_DNA"/>
</dbReference>
<keyword evidence="2 5" id="KW-0012">Acyltransferase</keyword>
<dbReference type="InterPro" id="IPR016181">
    <property type="entry name" value="Acyl_CoA_acyltransferase"/>
</dbReference>
<reference evidence="6" key="1">
    <citation type="submission" date="2017-03" db="EMBL/GenBank/DDBJ databases">
        <title>Full genome sequence of a non-lethal Shewanella isolate that potentiates virulence of Vibio parahaemolyticus causing acute hepatopancreatic necrosis disease (AHPND) in shrimp.</title>
        <authorList>
            <person name="Prachumwat A."/>
            <person name="Sritunyalucksana K."/>
        </authorList>
    </citation>
    <scope>NUCLEOTIDE SEQUENCE [LARGE SCALE GENOMIC DNA]</scope>
    <source>
        <strain evidence="6">TH2012</strain>
    </source>
</reference>
<organism evidence="5 6">
    <name type="scientific">Shewanella khirikhana</name>
    <dbReference type="NCBI Taxonomy" id="1965282"/>
    <lineage>
        <taxon>Bacteria</taxon>
        <taxon>Pseudomonadati</taxon>
        <taxon>Pseudomonadota</taxon>
        <taxon>Gammaproteobacteria</taxon>
        <taxon>Alteromonadales</taxon>
        <taxon>Shewanellaceae</taxon>
        <taxon>Shewanella</taxon>
    </lineage>
</organism>
<dbReference type="Proteomes" id="UP000278437">
    <property type="component" value="Chromosome"/>
</dbReference>
<dbReference type="PANTHER" id="PTHR43792">
    <property type="entry name" value="GNAT FAMILY, PUTATIVE (AFU_ORTHOLOGUE AFUA_3G00765)-RELATED-RELATED"/>
    <property type="match status" value="1"/>
</dbReference>
<evidence type="ECO:0000256" key="2">
    <source>
        <dbReference type="ARBA" id="ARBA00023315"/>
    </source>
</evidence>
<comment type="similarity">
    <text evidence="3">Belongs to the acetyltransferase family. RimJ subfamily.</text>
</comment>
<name>A0ABM7DRK3_9GAMM</name>
<dbReference type="GO" id="GO:0016746">
    <property type="term" value="F:acyltransferase activity"/>
    <property type="evidence" value="ECO:0007669"/>
    <property type="project" value="UniProtKB-KW"/>
</dbReference>
<dbReference type="Gene3D" id="3.40.630.30">
    <property type="match status" value="1"/>
</dbReference>
<gene>
    <name evidence="5" type="primary">ydaF_2</name>
    <name evidence="5" type="ORF">STH12_03270</name>
</gene>
<dbReference type="PROSITE" id="PS51186">
    <property type="entry name" value="GNAT"/>
    <property type="match status" value="1"/>
</dbReference>
<accession>A0ABM7DRK3</accession>